<evidence type="ECO:0000313" key="4">
    <source>
        <dbReference type="EMBL" id="GAX59253.1"/>
    </source>
</evidence>
<dbReference type="RefSeq" id="WP_096892387.1">
    <property type="nucleotide sequence ID" value="NZ_BAOS01000001.1"/>
</dbReference>
<dbReference type="Gene3D" id="3.30.70.330">
    <property type="match status" value="1"/>
</dbReference>
<evidence type="ECO:0000256" key="1">
    <source>
        <dbReference type="ARBA" id="ARBA00022884"/>
    </source>
</evidence>
<dbReference type="InterPro" id="IPR000504">
    <property type="entry name" value="RRM_dom"/>
</dbReference>
<sequence length="90" mass="10453">MNIYVGSLSYDTTEEEVRNIFEPYGEIASISIITDKFSGKSKGFGFVEMPKQEEAEEAIKCLNESEMKGRNIKVNEAHPREERSKRRERY</sequence>
<dbReference type="PROSITE" id="PS50102">
    <property type="entry name" value="RRM"/>
    <property type="match status" value="1"/>
</dbReference>
<accession>A0A286TTR9</accession>
<feature type="domain" description="RRM" evidence="3">
    <location>
        <begin position="1"/>
        <end position="79"/>
    </location>
</feature>
<keyword evidence="5" id="KW-1185">Reference proteome</keyword>
<dbReference type="InterPro" id="IPR035979">
    <property type="entry name" value="RBD_domain_sf"/>
</dbReference>
<dbReference type="PANTHER" id="PTHR48027">
    <property type="entry name" value="HETEROGENEOUS NUCLEAR RIBONUCLEOPROTEIN 87F-RELATED"/>
    <property type="match status" value="1"/>
</dbReference>
<dbReference type="GO" id="GO:0003723">
    <property type="term" value="F:RNA binding"/>
    <property type="evidence" value="ECO:0007669"/>
    <property type="project" value="UniProtKB-KW"/>
</dbReference>
<dbReference type="Pfam" id="PF00076">
    <property type="entry name" value="RRM_1"/>
    <property type="match status" value="1"/>
</dbReference>
<evidence type="ECO:0000256" key="2">
    <source>
        <dbReference type="SAM" id="MobiDB-lite"/>
    </source>
</evidence>
<dbReference type="SMART" id="SM00360">
    <property type="entry name" value="RRM"/>
    <property type="match status" value="1"/>
</dbReference>
<dbReference type="InterPro" id="IPR048289">
    <property type="entry name" value="RRM2_NsCP33-like"/>
</dbReference>
<dbReference type="InterPro" id="IPR012677">
    <property type="entry name" value="Nucleotide-bd_a/b_plait_sf"/>
</dbReference>
<name>A0A286TTR9_9BACT</name>
<comment type="caution">
    <text evidence="4">The sequence shown here is derived from an EMBL/GenBank/DDBJ whole genome shotgun (WGS) entry which is preliminary data.</text>
</comment>
<dbReference type="SUPFAM" id="SSF54928">
    <property type="entry name" value="RNA-binding domain, RBD"/>
    <property type="match status" value="1"/>
</dbReference>
<gene>
    <name evidence="4" type="ORF">SCALIN_C01_0184</name>
</gene>
<dbReference type="AlphaFoldDB" id="A0A286TTR9"/>
<evidence type="ECO:0000313" key="5">
    <source>
        <dbReference type="Proteomes" id="UP000218542"/>
    </source>
</evidence>
<organism evidence="4 5">
    <name type="scientific">Candidatus Scalindua japonica</name>
    <dbReference type="NCBI Taxonomy" id="1284222"/>
    <lineage>
        <taxon>Bacteria</taxon>
        <taxon>Pseudomonadati</taxon>
        <taxon>Planctomycetota</taxon>
        <taxon>Candidatus Brocadiia</taxon>
        <taxon>Candidatus Brocadiales</taxon>
        <taxon>Candidatus Scalinduaceae</taxon>
        <taxon>Candidatus Scalindua</taxon>
    </lineage>
</organism>
<dbReference type="OrthoDB" id="9798855at2"/>
<protein>
    <submittedName>
        <fullName evidence="4">RNA-binding proteins</fullName>
    </submittedName>
</protein>
<dbReference type="EMBL" id="BAOS01000001">
    <property type="protein sequence ID" value="GAX59253.1"/>
    <property type="molecule type" value="Genomic_DNA"/>
</dbReference>
<dbReference type="InterPro" id="IPR052462">
    <property type="entry name" value="SLIRP/GR-RBP-like"/>
</dbReference>
<dbReference type="CDD" id="cd21608">
    <property type="entry name" value="RRM2_NsCP33_like"/>
    <property type="match status" value="1"/>
</dbReference>
<reference evidence="5" key="1">
    <citation type="journal article" date="2017" name="Environ. Microbiol. Rep.">
        <title>Genetic Diversity of Marine Anaerobic Ammonium-Oxidizing Bacteria as Revealed by Genomic and Proteomic Analyses of 'Candidatus Scalindua japonica'.</title>
        <authorList>
            <person name="Oshiki M."/>
            <person name="Mizuto K."/>
            <person name="Kimura Z."/>
            <person name="Kindaichi T."/>
            <person name="Satoh H."/>
            <person name="Okabe S."/>
        </authorList>
    </citation>
    <scope>NUCLEOTIDE SEQUENCE [LARGE SCALE GENOMIC DNA]</scope>
    <source>
        <strain evidence="5">husup-a2</strain>
    </source>
</reference>
<proteinExistence type="predicted"/>
<evidence type="ECO:0000259" key="3">
    <source>
        <dbReference type="PROSITE" id="PS50102"/>
    </source>
</evidence>
<keyword evidence="1" id="KW-0694">RNA-binding</keyword>
<dbReference type="Proteomes" id="UP000218542">
    <property type="component" value="Unassembled WGS sequence"/>
</dbReference>
<feature type="region of interest" description="Disordered" evidence="2">
    <location>
        <begin position="70"/>
        <end position="90"/>
    </location>
</feature>